<comment type="caution">
    <text evidence="9">The sequence shown here is derived from an EMBL/GenBank/DDBJ whole genome shotgun (WGS) entry which is preliminary data.</text>
</comment>
<evidence type="ECO:0000256" key="5">
    <source>
        <dbReference type="ARBA" id="ARBA00022989"/>
    </source>
</evidence>
<dbReference type="GO" id="GO:0022857">
    <property type="term" value="F:transmembrane transporter activity"/>
    <property type="evidence" value="ECO:0007669"/>
    <property type="project" value="InterPro"/>
</dbReference>
<dbReference type="RefSeq" id="WP_095132130.1">
    <property type="nucleotide sequence ID" value="NZ_NIBG01000004.1"/>
</dbReference>
<evidence type="ECO:0000313" key="9">
    <source>
        <dbReference type="EMBL" id="PAB59995.1"/>
    </source>
</evidence>
<dbReference type="Proteomes" id="UP000216024">
    <property type="component" value="Unassembled WGS sequence"/>
</dbReference>
<dbReference type="EMBL" id="NIBG01000004">
    <property type="protein sequence ID" value="PAB59995.1"/>
    <property type="molecule type" value="Genomic_DNA"/>
</dbReference>
<dbReference type="InterPro" id="IPR001734">
    <property type="entry name" value="Na/solute_symporter"/>
</dbReference>
<evidence type="ECO:0000256" key="3">
    <source>
        <dbReference type="ARBA" id="ARBA00022448"/>
    </source>
</evidence>
<feature type="transmembrane region" description="Helical" evidence="8">
    <location>
        <begin position="149"/>
        <end position="171"/>
    </location>
</feature>
<feature type="transmembrane region" description="Helical" evidence="8">
    <location>
        <begin position="222"/>
        <end position="239"/>
    </location>
</feature>
<dbReference type="Gene3D" id="1.20.1730.10">
    <property type="entry name" value="Sodium/glucose cotransporter"/>
    <property type="match status" value="1"/>
</dbReference>
<keyword evidence="10" id="KW-1185">Reference proteome</keyword>
<keyword evidence="6 8" id="KW-0472">Membrane</keyword>
<name>A0A267MM94_9FIRM</name>
<dbReference type="PROSITE" id="PS50283">
    <property type="entry name" value="NA_SOLUT_SYMP_3"/>
    <property type="match status" value="1"/>
</dbReference>
<evidence type="ECO:0000256" key="2">
    <source>
        <dbReference type="ARBA" id="ARBA00006434"/>
    </source>
</evidence>
<evidence type="ECO:0000256" key="1">
    <source>
        <dbReference type="ARBA" id="ARBA00004141"/>
    </source>
</evidence>
<dbReference type="PANTHER" id="PTHR48086">
    <property type="entry name" value="SODIUM/PROLINE SYMPORTER-RELATED"/>
    <property type="match status" value="1"/>
</dbReference>
<feature type="transmembrane region" description="Helical" evidence="8">
    <location>
        <begin position="435"/>
        <end position="452"/>
    </location>
</feature>
<feature type="transmembrane region" description="Helical" evidence="8">
    <location>
        <begin position="183"/>
        <end position="202"/>
    </location>
</feature>
<gene>
    <name evidence="9" type="ORF">CCE28_06365</name>
</gene>
<comment type="subcellular location">
    <subcellularLocation>
        <location evidence="1">Membrane</location>
        <topology evidence="1">Multi-pass membrane protein</topology>
    </subcellularLocation>
</comment>
<accession>A0A267MM94</accession>
<feature type="transmembrane region" description="Helical" evidence="8">
    <location>
        <begin position="378"/>
        <end position="403"/>
    </location>
</feature>
<dbReference type="AlphaFoldDB" id="A0A267MM94"/>
<evidence type="ECO:0000256" key="7">
    <source>
        <dbReference type="RuleBase" id="RU362091"/>
    </source>
</evidence>
<feature type="transmembrane region" description="Helical" evidence="8">
    <location>
        <begin position="115"/>
        <end position="137"/>
    </location>
</feature>
<evidence type="ECO:0000256" key="8">
    <source>
        <dbReference type="SAM" id="Phobius"/>
    </source>
</evidence>
<organism evidence="9 10">
    <name type="scientific">Anaeromicrobium sediminis</name>
    <dbReference type="NCBI Taxonomy" id="1478221"/>
    <lineage>
        <taxon>Bacteria</taxon>
        <taxon>Bacillati</taxon>
        <taxon>Bacillota</taxon>
        <taxon>Clostridia</taxon>
        <taxon>Peptostreptococcales</taxon>
        <taxon>Thermotaleaceae</taxon>
        <taxon>Anaeromicrobium</taxon>
    </lineage>
</organism>
<keyword evidence="4 8" id="KW-0812">Transmembrane</keyword>
<dbReference type="InterPro" id="IPR050277">
    <property type="entry name" value="Sodium:Solute_Symporter"/>
</dbReference>
<feature type="transmembrane region" description="Helical" evidence="8">
    <location>
        <begin position="46"/>
        <end position="68"/>
    </location>
</feature>
<dbReference type="InterPro" id="IPR038377">
    <property type="entry name" value="Na/Glc_symporter_sf"/>
</dbReference>
<feature type="transmembrane region" description="Helical" evidence="8">
    <location>
        <begin position="305"/>
        <end position="333"/>
    </location>
</feature>
<dbReference type="PANTHER" id="PTHR48086:SF7">
    <property type="entry name" value="SODIUM-SOLUTE SYMPORTER-RELATED"/>
    <property type="match status" value="1"/>
</dbReference>
<dbReference type="OrthoDB" id="9781232at2"/>
<feature type="transmembrane region" description="Helical" evidence="8">
    <location>
        <begin position="74"/>
        <end position="94"/>
    </location>
</feature>
<feature type="transmembrane region" description="Helical" evidence="8">
    <location>
        <begin position="260"/>
        <end position="281"/>
    </location>
</feature>
<dbReference type="CDD" id="cd10322">
    <property type="entry name" value="SLC5sbd"/>
    <property type="match status" value="1"/>
</dbReference>
<keyword evidence="5 8" id="KW-1133">Transmembrane helix</keyword>
<evidence type="ECO:0008006" key="11">
    <source>
        <dbReference type="Google" id="ProtNLM"/>
    </source>
</evidence>
<reference evidence="9 10" key="1">
    <citation type="submission" date="2017-06" db="EMBL/GenBank/DDBJ databases">
        <title>Draft genome sequence of anaerobic fermentative bacterium Anaeromicrobium sediminis DY2726D isolated from West Pacific Ocean sediments.</title>
        <authorList>
            <person name="Zeng X."/>
        </authorList>
    </citation>
    <scope>NUCLEOTIDE SEQUENCE [LARGE SCALE GENOMIC DNA]</scope>
    <source>
        <strain evidence="9 10">DY2726D</strain>
    </source>
</reference>
<dbReference type="GO" id="GO:0005886">
    <property type="term" value="C:plasma membrane"/>
    <property type="evidence" value="ECO:0007669"/>
    <property type="project" value="TreeGrafter"/>
</dbReference>
<keyword evidence="3" id="KW-0813">Transport</keyword>
<protein>
    <recommendedName>
        <fullName evidence="11">Sodium:solute symporter</fullName>
    </recommendedName>
</protein>
<evidence type="ECO:0000256" key="4">
    <source>
        <dbReference type="ARBA" id="ARBA00022692"/>
    </source>
</evidence>
<sequence>MITPVHYFSTFMTLLLVSYLGYHTTRNVKTSEDFAVGGRRLSGIQVSGSIIATIVGGASTIGTAQLAFQKGMNAMWFTLGASVACLFLGLFMAGPLRRAEVDTVSQFLARTYGTYAGVAASIITSFAIFVHITGQVLSSVAILTSTFHIGMILAVCITILLIISYIFFGGFLGTSTVGIVKSILLYITLVISGIIAYNYFHSMGGLVAVFPKEPWFNLFSDGIYVGIAQGFSMVVGIVSTQTYLQAMFSGKDEKASRKGACISALLIPPVGLICTLIGLYMRATHPEIIPKEALPSFILMYLNPWIGGVAIATLIISVIGTGAGLTLGISTMINRDIYVKCINPKADDKKQLMVLRYSVCIISILTMIMVFTNMNSLILKWGFVSMTLRGTTIFIPLLGALYFKEKVNKEAGLVAIIVAPIISVVWEVFHISNISSLYIGLASSFILLTVFSHKDIKGQLSK</sequence>
<evidence type="ECO:0000313" key="10">
    <source>
        <dbReference type="Proteomes" id="UP000216024"/>
    </source>
</evidence>
<feature type="transmembrane region" description="Helical" evidence="8">
    <location>
        <begin position="354"/>
        <end position="372"/>
    </location>
</feature>
<comment type="similarity">
    <text evidence="2 7">Belongs to the sodium:solute symporter (SSF) (TC 2.A.21) family.</text>
</comment>
<feature type="transmembrane region" description="Helical" evidence="8">
    <location>
        <begin position="6"/>
        <end position="25"/>
    </location>
</feature>
<dbReference type="Pfam" id="PF00474">
    <property type="entry name" value="SSF"/>
    <property type="match status" value="1"/>
</dbReference>
<proteinExistence type="inferred from homology"/>
<feature type="transmembrane region" description="Helical" evidence="8">
    <location>
        <begin position="410"/>
        <end position="429"/>
    </location>
</feature>
<evidence type="ECO:0000256" key="6">
    <source>
        <dbReference type="ARBA" id="ARBA00023136"/>
    </source>
</evidence>